<comment type="cofactor">
    <cofactor evidence="2 7">
        <name>Mg(2+)</name>
        <dbReference type="ChEBI" id="CHEBI:18420"/>
    </cofactor>
</comment>
<dbReference type="InterPro" id="IPR020583">
    <property type="entry name" value="Inositol_monoP_metal-BS"/>
</dbReference>
<dbReference type="Gene3D" id="3.30.540.10">
    <property type="entry name" value="Fructose-1,6-Bisphosphatase, subunit A, domain 1"/>
    <property type="match status" value="1"/>
</dbReference>
<feature type="binding site" evidence="7">
    <location>
        <position position="89"/>
    </location>
    <ligand>
        <name>Mg(2+)</name>
        <dbReference type="ChEBI" id="CHEBI:18420"/>
        <label>1</label>
        <note>catalytic</note>
    </ligand>
</feature>
<dbReference type="InterPro" id="IPR020550">
    <property type="entry name" value="Inositol_monophosphatase_CS"/>
</dbReference>
<dbReference type="PROSITE" id="PS00630">
    <property type="entry name" value="IMP_2"/>
    <property type="match status" value="1"/>
</dbReference>
<dbReference type="Gene3D" id="3.40.190.80">
    <property type="match status" value="1"/>
</dbReference>
<dbReference type="CDD" id="cd01637">
    <property type="entry name" value="IMPase_like"/>
    <property type="match status" value="1"/>
</dbReference>
<dbReference type="EC" id="3.1.3.25" evidence="3"/>
<evidence type="ECO:0000256" key="4">
    <source>
        <dbReference type="ARBA" id="ARBA00022723"/>
    </source>
</evidence>
<reference evidence="9" key="1">
    <citation type="submission" date="2016-10" db="EMBL/GenBank/DDBJ databases">
        <authorList>
            <person name="Varghese N."/>
            <person name="Submissions S."/>
        </authorList>
    </citation>
    <scope>NUCLEOTIDE SEQUENCE [LARGE SCALE GENOMIC DNA]</scope>
    <source>
        <strain evidence="9">CGMCC 1.3566</strain>
    </source>
</reference>
<gene>
    <name evidence="8" type="ORF">SAMN05421676_109142</name>
</gene>
<dbReference type="Pfam" id="PF00459">
    <property type="entry name" value="Inositol_P"/>
    <property type="match status" value="1"/>
</dbReference>
<dbReference type="AlphaFoldDB" id="A0A1I0HRF0"/>
<dbReference type="EMBL" id="FOHJ01000009">
    <property type="protein sequence ID" value="SET86579.1"/>
    <property type="molecule type" value="Genomic_DNA"/>
</dbReference>
<feature type="binding site" evidence="7">
    <location>
        <position position="217"/>
    </location>
    <ligand>
        <name>Mg(2+)</name>
        <dbReference type="ChEBI" id="CHEBI:18420"/>
        <label>1</label>
        <note>catalytic</note>
    </ligand>
</feature>
<dbReference type="GO" id="GO:0006020">
    <property type="term" value="P:inositol metabolic process"/>
    <property type="evidence" value="ECO:0007669"/>
    <property type="project" value="TreeGrafter"/>
</dbReference>
<evidence type="ECO:0000256" key="5">
    <source>
        <dbReference type="ARBA" id="ARBA00022801"/>
    </source>
</evidence>
<dbReference type="OrthoDB" id="9772456at2"/>
<keyword evidence="9" id="KW-1185">Reference proteome</keyword>
<accession>A0A1I0HRF0</accession>
<keyword evidence="4 7" id="KW-0479">Metal-binding</keyword>
<evidence type="ECO:0000313" key="9">
    <source>
        <dbReference type="Proteomes" id="UP000199095"/>
    </source>
</evidence>
<proteinExistence type="predicted"/>
<dbReference type="RefSeq" id="WP_093136548.1">
    <property type="nucleotide sequence ID" value="NZ_FOHJ01000009.1"/>
</dbReference>
<feature type="binding site" evidence="7">
    <location>
        <position position="91"/>
    </location>
    <ligand>
        <name>Mg(2+)</name>
        <dbReference type="ChEBI" id="CHEBI:18420"/>
        <label>1</label>
        <note>catalytic</note>
    </ligand>
</feature>
<evidence type="ECO:0000256" key="2">
    <source>
        <dbReference type="ARBA" id="ARBA00001946"/>
    </source>
</evidence>
<dbReference type="GO" id="GO:0008934">
    <property type="term" value="F:inositol monophosphate 1-phosphatase activity"/>
    <property type="evidence" value="ECO:0007669"/>
    <property type="project" value="TreeGrafter"/>
</dbReference>
<dbReference type="PROSITE" id="PS00629">
    <property type="entry name" value="IMP_1"/>
    <property type="match status" value="1"/>
</dbReference>
<feature type="binding site" evidence="7">
    <location>
        <position position="92"/>
    </location>
    <ligand>
        <name>Mg(2+)</name>
        <dbReference type="ChEBI" id="CHEBI:18420"/>
        <label>1</label>
        <note>catalytic</note>
    </ligand>
</feature>
<dbReference type="GO" id="GO:0046872">
    <property type="term" value="F:metal ion binding"/>
    <property type="evidence" value="ECO:0007669"/>
    <property type="project" value="UniProtKB-KW"/>
</dbReference>
<keyword evidence="5" id="KW-0378">Hydrolase</keyword>
<evidence type="ECO:0000256" key="3">
    <source>
        <dbReference type="ARBA" id="ARBA00013106"/>
    </source>
</evidence>
<evidence type="ECO:0000256" key="7">
    <source>
        <dbReference type="PIRSR" id="PIRSR600760-2"/>
    </source>
</evidence>
<evidence type="ECO:0000256" key="1">
    <source>
        <dbReference type="ARBA" id="ARBA00001033"/>
    </source>
</evidence>
<comment type="catalytic activity">
    <reaction evidence="1">
        <text>a myo-inositol phosphate + H2O = myo-inositol + phosphate</text>
        <dbReference type="Rhea" id="RHEA:24056"/>
        <dbReference type="ChEBI" id="CHEBI:15377"/>
        <dbReference type="ChEBI" id="CHEBI:17268"/>
        <dbReference type="ChEBI" id="CHEBI:43474"/>
        <dbReference type="ChEBI" id="CHEBI:84139"/>
        <dbReference type="EC" id="3.1.3.25"/>
    </reaction>
</comment>
<dbReference type="PRINTS" id="PR00377">
    <property type="entry name" value="IMPHPHTASES"/>
</dbReference>
<sequence>MDAEQKQTLFNQAKEWTIEAGERIKKRVQQPFEVNTKRDRKDLVTEVDEDTEKFFAERIRRSYPEHQVLGEEGFGDEVTSLDGIVWIIDPIDGTMNFVHQKRNFAISVAIYEDGEGIIGLIYNVMTGDLYSAKNGEGAYKNNYLLPKLNQTRKLEDSLIGVNQFWAVPNRRLDESGVHQLIRKVRGTRSYGSAALEFAFVSEGIMDAYLTMRLSPWDIAAGVIIVNEVGGLATRVDGNPLDMLHENTVITCNPSIHKEIIENYIHLKE</sequence>
<keyword evidence="6 7" id="KW-0460">Magnesium</keyword>
<feature type="binding site" evidence="7">
    <location>
        <position position="71"/>
    </location>
    <ligand>
        <name>Mg(2+)</name>
        <dbReference type="ChEBI" id="CHEBI:18420"/>
        <label>1</label>
        <note>catalytic</note>
    </ligand>
</feature>
<organism evidence="8 9">
    <name type="scientific">Salinibacillus kushneri</name>
    <dbReference type="NCBI Taxonomy" id="237682"/>
    <lineage>
        <taxon>Bacteria</taxon>
        <taxon>Bacillati</taxon>
        <taxon>Bacillota</taxon>
        <taxon>Bacilli</taxon>
        <taxon>Bacillales</taxon>
        <taxon>Bacillaceae</taxon>
        <taxon>Salinibacillus</taxon>
    </lineage>
</organism>
<evidence type="ECO:0000256" key="6">
    <source>
        <dbReference type="ARBA" id="ARBA00022842"/>
    </source>
</evidence>
<dbReference type="PANTHER" id="PTHR20854">
    <property type="entry name" value="INOSITOL MONOPHOSPHATASE"/>
    <property type="match status" value="1"/>
</dbReference>
<dbReference type="FunFam" id="3.30.540.10:FF:000003">
    <property type="entry name" value="Inositol-1-monophosphatase"/>
    <property type="match status" value="1"/>
</dbReference>
<dbReference type="PANTHER" id="PTHR20854:SF4">
    <property type="entry name" value="INOSITOL-1-MONOPHOSPHATASE-RELATED"/>
    <property type="match status" value="1"/>
</dbReference>
<protein>
    <recommendedName>
        <fullName evidence="3">inositol-phosphate phosphatase</fullName>
        <ecNumber evidence="3">3.1.3.25</ecNumber>
    </recommendedName>
</protein>
<dbReference type="GO" id="GO:0007165">
    <property type="term" value="P:signal transduction"/>
    <property type="evidence" value="ECO:0007669"/>
    <property type="project" value="TreeGrafter"/>
</dbReference>
<dbReference type="InterPro" id="IPR000760">
    <property type="entry name" value="Inositol_monophosphatase-like"/>
</dbReference>
<evidence type="ECO:0000313" key="8">
    <source>
        <dbReference type="EMBL" id="SET86579.1"/>
    </source>
</evidence>
<name>A0A1I0HRF0_9BACI</name>
<dbReference type="STRING" id="237682.SAMN05421676_109142"/>
<dbReference type="SUPFAM" id="SSF56655">
    <property type="entry name" value="Carbohydrate phosphatase"/>
    <property type="match status" value="1"/>
</dbReference>
<dbReference type="Proteomes" id="UP000199095">
    <property type="component" value="Unassembled WGS sequence"/>
</dbReference>
<dbReference type="GO" id="GO:0046854">
    <property type="term" value="P:phosphatidylinositol phosphate biosynthetic process"/>
    <property type="evidence" value="ECO:0007669"/>
    <property type="project" value="InterPro"/>
</dbReference>